<gene>
    <name evidence="2" type="ORF">A8990_11060</name>
</gene>
<dbReference type="OrthoDB" id="2620334at2"/>
<reference evidence="2 3" key="1">
    <citation type="submission" date="2018-08" db="EMBL/GenBank/DDBJ databases">
        <title>Genomic Encyclopedia of Type Strains, Phase III (KMG-III): the genomes of soil and plant-associated and newly described type strains.</title>
        <authorList>
            <person name="Whitman W."/>
        </authorList>
    </citation>
    <scope>NUCLEOTIDE SEQUENCE [LARGE SCALE GENOMIC DNA]</scope>
    <source>
        <strain evidence="2 3">CGMCC 1.10966</strain>
    </source>
</reference>
<feature type="transmembrane region" description="Helical" evidence="1">
    <location>
        <begin position="18"/>
        <end position="37"/>
    </location>
</feature>
<keyword evidence="1" id="KW-0812">Transmembrane</keyword>
<evidence type="ECO:0000313" key="3">
    <source>
        <dbReference type="Proteomes" id="UP000256304"/>
    </source>
</evidence>
<keyword evidence="3" id="KW-1185">Reference proteome</keyword>
<evidence type="ECO:0000256" key="1">
    <source>
        <dbReference type="SAM" id="Phobius"/>
    </source>
</evidence>
<keyword evidence="1" id="KW-0472">Membrane</keyword>
<feature type="transmembrane region" description="Helical" evidence="1">
    <location>
        <begin position="43"/>
        <end position="71"/>
    </location>
</feature>
<dbReference type="EMBL" id="QTTN01000010">
    <property type="protein sequence ID" value="REE86451.1"/>
    <property type="molecule type" value="Genomic_DNA"/>
</dbReference>
<evidence type="ECO:0000313" key="2">
    <source>
        <dbReference type="EMBL" id="REE86451.1"/>
    </source>
</evidence>
<sequence>MLGGLGEVAMHLKPHKTIGLLVVLFAVQFTLAVIRLVTMDHQMMPAIFGFIFFLACLVLFGLLVVLLIDLLTEARRTIRGRIVKKEGRIIHVLRDDGKLKPYKIIVPDVLEKLHADHRVEIVCTNLANIPSRITVVE</sequence>
<dbReference type="Proteomes" id="UP000256304">
    <property type="component" value="Unassembled WGS sequence"/>
</dbReference>
<keyword evidence="1" id="KW-1133">Transmembrane helix</keyword>
<dbReference type="AlphaFoldDB" id="A0A3D9S827"/>
<name>A0A3D9S827_9BACL</name>
<protein>
    <submittedName>
        <fullName evidence="2">Uncharacterized protein</fullName>
    </submittedName>
</protein>
<proteinExistence type="predicted"/>
<organism evidence="2 3">
    <name type="scientific">Paenibacillus taihuensis</name>
    <dbReference type="NCBI Taxonomy" id="1156355"/>
    <lineage>
        <taxon>Bacteria</taxon>
        <taxon>Bacillati</taxon>
        <taxon>Bacillota</taxon>
        <taxon>Bacilli</taxon>
        <taxon>Bacillales</taxon>
        <taxon>Paenibacillaceae</taxon>
        <taxon>Paenibacillus</taxon>
    </lineage>
</organism>
<dbReference type="RefSeq" id="WP_147306795.1">
    <property type="nucleotide sequence ID" value="NZ_QTTN01000010.1"/>
</dbReference>
<comment type="caution">
    <text evidence="2">The sequence shown here is derived from an EMBL/GenBank/DDBJ whole genome shotgun (WGS) entry which is preliminary data.</text>
</comment>
<accession>A0A3D9S827</accession>